<reference evidence="2 3" key="1">
    <citation type="submission" date="2019-11" db="EMBL/GenBank/DDBJ databases">
        <title>Bacillus idriensis genome.</title>
        <authorList>
            <person name="Konopka E.N."/>
            <person name="Newman J.D."/>
        </authorList>
    </citation>
    <scope>NUCLEOTIDE SEQUENCE [LARGE SCALE GENOMIC DNA]</scope>
    <source>
        <strain evidence="2 3">DSM 19097</strain>
    </source>
</reference>
<dbReference type="RefSeq" id="WP_070877700.1">
    <property type="nucleotide sequence ID" value="NZ_CAJFZX010000001.1"/>
</dbReference>
<name>A0A6I2MBA0_9BACI</name>
<dbReference type="InterPro" id="IPR012156">
    <property type="entry name" value="Cold_shock_CspA"/>
</dbReference>
<dbReference type="Pfam" id="PF06961">
    <property type="entry name" value="DUF1294"/>
    <property type="match status" value="1"/>
</dbReference>
<accession>A0A6I2MBA0</accession>
<organism evidence="2 3">
    <name type="scientific">Metabacillus idriensis</name>
    <dbReference type="NCBI Taxonomy" id="324768"/>
    <lineage>
        <taxon>Bacteria</taxon>
        <taxon>Bacillati</taxon>
        <taxon>Bacillota</taxon>
        <taxon>Bacilli</taxon>
        <taxon>Bacillales</taxon>
        <taxon>Bacillaceae</taxon>
        <taxon>Metabacillus</taxon>
    </lineage>
</organism>
<dbReference type="Proteomes" id="UP000441585">
    <property type="component" value="Unassembled WGS sequence"/>
</dbReference>
<evidence type="ECO:0000313" key="3">
    <source>
        <dbReference type="Proteomes" id="UP000441585"/>
    </source>
</evidence>
<keyword evidence="1" id="KW-0472">Membrane</keyword>
<evidence type="ECO:0000313" key="2">
    <source>
        <dbReference type="EMBL" id="MRX55438.1"/>
    </source>
</evidence>
<dbReference type="AlphaFoldDB" id="A0A6I2MBA0"/>
<dbReference type="EMBL" id="WKKF01000004">
    <property type="protein sequence ID" value="MRX55438.1"/>
    <property type="molecule type" value="Genomic_DNA"/>
</dbReference>
<dbReference type="GO" id="GO:0003676">
    <property type="term" value="F:nucleic acid binding"/>
    <property type="evidence" value="ECO:0007669"/>
    <property type="project" value="InterPro"/>
</dbReference>
<keyword evidence="1" id="KW-1133">Transmembrane helix</keyword>
<dbReference type="PIRSF" id="PIRSF002599">
    <property type="entry name" value="Cold_shock_A"/>
    <property type="match status" value="1"/>
</dbReference>
<dbReference type="InterPro" id="IPR010718">
    <property type="entry name" value="DUF1294"/>
</dbReference>
<sequence>MALLIGYYIILNIYGFYLMGADKNKAKKGQWRIKENTLWLIGFIGGAIGLTIGMNAFRHKTKHQSFVVGLPVLMVIHLVLISYFLYKMS</sequence>
<protein>
    <submittedName>
        <fullName evidence="2">DUF1294 domain-containing protein</fullName>
    </submittedName>
</protein>
<feature type="transmembrane region" description="Helical" evidence="1">
    <location>
        <begin position="36"/>
        <end position="54"/>
    </location>
</feature>
<proteinExistence type="predicted"/>
<feature type="transmembrane region" description="Helical" evidence="1">
    <location>
        <begin position="6"/>
        <end position="24"/>
    </location>
</feature>
<gene>
    <name evidence="2" type="ORF">GJU41_15855</name>
</gene>
<keyword evidence="3" id="KW-1185">Reference proteome</keyword>
<comment type="caution">
    <text evidence="2">The sequence shown here is derived from an EMBL/GenBank/DDBJ whole genome shotgun (WGS) entry which is preliminary data.</text>
</comment>
<feature type="transmembrane region" description="Helical" evidence="1">
    <location>
        <begin position="66"/>
        <end position="86"/>
    </location>
</feature>
<keyword evidence="1" id="KW-0812">Transmembrane</keyword>
<evidence type="ECO:0000256" key="1">
    <source>
        <dbReference type="SAM" id="Phobius"/>
    </source>
</evidence>